<proteinExistence type="predicted"/>
<dbReference type="AlphaFoldDB" id="A0A7G9QN52"/>
<dbReference type="Proteomes" id="UP000515806">
    <property type="component" value="Chromosome"/>
</dbReference>
<evidence type="ECO:0000313" key="1">
    <source>
        <dbReference type="EMBL" id="QNN44777.1"/>
    </source>
</evidence>
<sequence>MINGYFTSDYFSDLIKKDAGKSVQEYIQLKLMNAACFYLSPDLAVCNLIPVY</sequence>
<dbReference type="KEGG" id="proe:H9L23_12160"/>
<reference evidence="1 2" key="1">
    <citation type="submission" date="2020-08" db="EMBL/GenBank/DDBJ databases">
        <title>Genome sequence of Pedobacter roseus KACC 11594T.</title>
        <authorList>
            <person name="Hyun D.-W."/>
            <person name="Bae J.-W."/>
        </authorList>
    </citation>
    <scope>NUCLEOTIDE SEQUENCE [LARGE SCALE GENOMIC DNA]</scope>
    <source>
        <strain evidence="1 2">KACC 11594</strain>
    </source>
</reference>
<dbReference type="EMBL" id="CP060723">
    <property type="protein sequence ID" value="QNN44777.1"/>
    <property type="molecule type" value="Genomic_DNA"/>
</dbReference>
<dbReference type="RefSeq" id="WP_187595206.1">
    <property type="nucleotide sequence ID" value="NZ_CP060723.1"/>
</dbReference>
<gene>
    <name evidence="1" type="ORF">H9L23_12160</name>
</gene>
<keyword evidence="2" id="KW-1185">Reference proteome</keyword>
<accession>A0A7G9QN52</accession>
<protein>
    <submittedName>
        <fullName evidence="1">Uncharacterized protein</fullName>
    </submittedName>
</protein>
<name>A0A7G9QN52_9SPHI</name>
<evidence type="ECO:0000313" key="2">
    <source>
        <dbReference type="Proteomes" id="UP000515806"/>
    </source>
</evidence>
<organism evidence="1 2">
    <name type="scientific">Pedobacter roseus</name>
    <dbReference type="NCBI Taxonomy" id="336820"/>
    <lineage>
        <taxon>Bacteria</taxon>
        <taxon>Pseudomonadati</taxon>
        <taxon>Bacteroidota</taxon>
        <taxon>Sphingobacteriia</taxon>
        <taxon>Sphingobacteriales</taxon>
        <taxon>Sphingobacteriaceae</taxon>
        <taxon>Pedobacter</taxon>
    </lineage>
</organism>